<dbReference type="AlphaFoldDB" id="A0A1M6ATM9"/>
<dbReference type="RefSeq" id="WP_019386068.1">
    <property type="nucleotide sequence ID" value="NZ_ALIH01000001.1"/>
</dbReference>
<dbReference type="eggNOG" id="ENOG50330B6">
    <property type="taxonomic scope" value="Bacteria"/>
</dbReference>
<protein>
    <recommendedName>
        <fullName evidence="2">DUF4296 domain-containing protein</fullName>
    </recommendedName>
</protein>
<reference evidence="3 4" key="1">
    <citation type="submission" date="2016-11" db="EMBL/GenBank/DDBJ databases">
        <authorList>
            <person name="Jaros S."/>
            <person name="Januszkiewicz K."/>
            <person name="Wedrychowicz H."/>
        </authorList>
    </citation>
    <scope>NUCLEOTIDE SEQUENCE [LARGE SCALE GENOMIC DNA]</scope>
    <source>
        <strain evidence="3 4">CGMCC 1.12213</strain>
    </source>
</reference>
<feature type="domain" description="DUF4296" evidence="2">
    <location>
        <begin position="28"/>
        <end position="110"/>
    </location>
</feature>
<evidence type="ECO:0000313" key="4">
    <source>
        <dbReference type="Proteomes" id="UP000184396"/>
    </source>
</evidence>
<accession>A0A1M6ATM9</accession>
<evidence type="ECO:0000259" key="2">
    <source>
        <dbReference type="Pfam" id="PF14129"/>
    </source>
</evidence>
<dbReference type="Pfam" id="PF14129">
    <property type="entry name" value="DUF4296"/>
    <property type="match status" value="1"/>
</dbReference>
<dbReference type="OrthoDB" id="1525222at2"/>
<dbReference type="EMBL" id="FQYK01000001">
    <property type="protein sequence ID" value="SHI39563.1"/>
    <property type="molecule type" value="Genomic_DNA"/>
</dbReference>
<keyword evidence="1" id="KW-0175">Coiled coil</keyword>
<evidence type="ECO:0000256" key="1">
    <source>
        <dbReference type="SAM" id="Coils"/>
    </source>
</evidence>
<organism evidence="3 4">
    <name type="scientific">Algibacter luteus</name>
    <dbReference type="NCBI Taxonomy" id="1178825"/>
    <lineage>
        <taxon>Bacteria</taxon>
        <taxon>Pseudomonadati</taxon>
        <taxon>Bacteroidota</taxon>
        <taxon>Flavobacteriia</taxon>
        <taxon>Flavobacteriales</taxon>
        <taxon>Flavobacteriaceae</taxon>
        <taxon>Algibacter</taxon>
    </lineage>
</organism>
<name>A0A1M6ATM9_9FLAO</name>
<proteinExistence type="predicted"/>
<gene>
    <name evidence="3" type="ORF">SAMN05216261_0601</name>
</gene>
<feature type="coiled-coil region" evidence="1">
    <location>
        <begin position="91"/>
        <end position="141"/>
    </location>
</feature>
<sequence length="181" mass="20774">MIFKRYILFITFLLTVISCAKLKGPEKPKNLISKDKMVSVLIDAKLLTSANSANKLVMRDAGVNLNTYIYEKHDIDSLQFALSNSYYAFYVDDYEAIYSKVTDSLEKLKEKLKEIEAEEWKAQTKREADSLAKVLKEKELQSPKNKDSLGTIILRDSLQIDDELLEKSIEEIEDLIEPITD</sequence>
<dbReference type="PROSITE" id="PS51257">
    <property type="entry name" value="PROKAR_LIPOPROTEIN"/>
    <property type="match status" value="1"/>
</dbReference>
<evidence type="ECO:0000313" key="3">
    <source>
        <dbReference type="EMBL" id="SHI39563.1"/>
    </source>
</evidence>
<dbReference type="InterPro" id="IPR025381">
    <property type="entry name" value="DUF4296"/>
</dbReference>
<dbReference type="STRING" id="1178825.SAMN05216261_0601"/>
<keyword evidence="4" id="KW-1185">Reference proteome</keyword>
<dbReference type="Proteomes" id="UP000184396">
    <property type="component" value="Unassembled WGS sequence"/>
</dbReference>